<reference evidence="1 2" key="1">
    <citation type="journal article" date="2023" name="Microorganisms">
        <title>Isolation and Genomic Characteristics of Cat-Borne Campylobacter felis sp. nov. and Sheep-Borne Campylobacter ovis sp. nov.</title>
        <authorList>
            <person name="Wang H."/>
            <person name="Li Y."/>
            <person name="Gu Y."/>
            <person name="Zhou G."/>
            <person name="Chen X."/>
            <person name="Zhang X."/>
            <person name="Shao Z."/>
            <person name="Zhang J."/>
            <person name="Zhang M."/>
        </authorList>
    </citation>
    <scope>NUCLEOTIDE SEQUENCE [LARGE SCALE GENOMIC DNA]</scope>
    <source>
        <strain evidence="1 2">XJK30-2</strain>
    </source>
</reference>
<keyword evidence="2" id="KW-1185">Reference proteome</keyword>
<dbReference type="EMBL" id="JANURN010000001">
    <property type="protein sequence ID" value="MDL0081266.1"/>
    <property type="molecule type" value="Genomic_DNA"/>
</dbReference>
<evidence type="ECO:0000313" key="1">
    <source>
        <dbReference type="EMBL" id="MDL0081266.1"/>
    </source>
</evidence>
<evidence type="ECO:0000313" key="2">
    <source>
        <dbReference type="Proteomes" id="UP001173802"/>
    </source>
</evidence>
<dbReference type="Proteomes" id="UP001173802">
    <property type="component" value="Unassembled WGS sequence"/>
</dbReference>
<proteinExistence type="predicted"/>
<sequence>MFNNPLARIHLCGSPRHGSQLDLARKEAFVFVAIYSIFVFMFLGYFANRVRLLGDRQGNILLGFLLNFALPSAIFTGVYHSSVSLELLGLFALALVCNLVAGALAFVFVSKILRFDFGTSLAMAFLVSLHNTLFLGVPIVQGALGEQAAHKAIVLDQFCTGLPLAVLTPLLLSLSSKTKFRIQSVLVRLFASPLFLSMLCAFALKAMPFSIPEVLFAPILALAACATPVALFAIGVQLRFDFLRLLWRKVLVVLGFGMFVAPLLYLAILWLFQVPLQEDHQMVLLEVAMPPLISAVAVIARAGLDSKLAISCIVAGVPIAAFSTPLWLYISHL</sequence>
<gene>
    <name evidence="1" type="ORF">NYG90_00980</name>
</gene>
<accession>A0ACC6FPY4</accession>
<organism evidence="1 2">
    <name type="scientific">Helicobacter zhangjianzhongii</name>
    <dbReference type="NCBI Taxonomy" id="2974574"/>
    <lineage>
        <taxon>Bacteria</taxon>
        <taxon>Pseudomonadati</taxon>
        <taxon>Campylobacterota</taxon>
        <taxon>Epsilonproteobacteria</taxon>
        <taxon>Campylobacterales</taxon>
        <taxon>Helicobacteraceae</taxon>
        <taxon>Helicobacter</taxon>
    </lineage>
</organism>
<name>A0ACC6FPY4_9HELI</name>
<comment type="caution">
    <text evidence="1">The sequence shown here is derived from an EMBL/GenBank/DDBJ whole genome shotgun (WGS) entry which is preliminary data.</text>
</comment>
<protein>
    <submittedName>
        <fullName evidence="1">AEC family transporter</fullName>
    </submittedName>
</protein>